<evidence type="ECO:0000256" key="3">
    <source>
        <dbReference type="ARBA" id="ARBA00012729"/>
    </source>
</evidence>
<evidence type="ECO:0000313" key="11">
    <source>
        <dbReference type="EMBL" id="OQD73060.1"/>
    </source>
</evidence>
<evidence type="ECO:0000256" key="5">
    <source>
        <dbReference type="ARBA" id="ARBA00023024"/>
    </source>
</evidence>
<dbReference type="FunFam" id="3.10.50.10:FF:000009">
    <property type="entry name" value="CTS2p putative chitinase"/>
    <property type="match status" value="1"/>
</dbReference>
<dbReference type="InterPro" id="IPR050314">
    <property type="entry name" value="Glycosyl_Hydrlase_18"/>
</dbReference>
<dbReference type="SMART" id="SM00636">
    <property type="entry name" value="Glyco_18"/>
    <property type="match status" value="1"/>
</dbReference>
<accession>A0A1V6P7T8</accession>
<keyword evidence="7 9" id="KW-0326">Glycosidase</keyword>
<evidence type="ECO:0000259" key="10">
    <source>
        <dbReference type="PROSITE" id="PS51910"/>
    </source>
</evidence>
<keyword evidence="4 9" id="KW-0378">Hydrolase</keyword>
<comment type="catalytic activity">
    <reaction evidence="1">
        <text>Random endo-hydrolysis of N-acetyl-beta-D-glucosaminide (1-&gt;4)-beta-linkages in chitin and chitodextrins.</text>
        <dbReference type="EC" id="3.2.1.14"/>
    </reaction>
</comment>
<evidence type="ECO:0000256" key="2">
    <source>
        <dbReference type="ARBA" id="ARBA00008682"/>
    </source>
</evidence>
<proteinExistence type="inferred from homology"/>
<dbReference type="PROSITE" id="PS01095">
    <property type="entry name" value="GH18_1"/>
    <property type="match status" value="1"/>
</dbReference>
<dbReference type="PROSITE" id="PS51910">
    <property type="entry name" value="GH18_2"/>
    <property type="match status" value="1"/>
</dbReference>
<keyword evidence="8" id="KW-0624">Polysaccharide degradation</keyword>
<dbReference type="AlphaFoldDB" id="A0A1V6P7T8"/>
<dbReference type="STRING" id="69771.A0A1V6P7T8"/>
<dbReference type="InterPro" id="IPR017853">
    <property type="entry name" value="GH"/>
</dbReference>
<dbReference type="Gene3D" id="3.10.50.10">
    <property type="match status" value="1"/>
</dbReference>
<dbReference type="PANTHER" id="PTHR11177">
    <property type="entry name" value="CHITINASE"/>
    <property type="match status" value="1"/>
</dbReference>
<dbReference type="OrthoDB" id="76388at2759"/>
<name>A0A1V6P7T8_PENDC</name>
<keyword evidence="12" id="KW-1185">Reference proteome</keyword>
<dbReference type="InterPro" id="IPR001223">
    <property type="entry name" value="Glyco_hydro18_cat"/>
</dbReference>
<evidence type="ECO:0000256" key="4">
    <source>
        <dbReference type="ARBA" id="ARBA00022801"/>
    </source>
</evidence>
<evidence type="ECO:0000256" key="8">
    <source>
        <dbReference type="ARBA" id="ARBA00023326"/>
    </source>
</evidence>
<dbReference type="GO" id="GO:0008061">
    <property type="term" value="F:chitin binding"/>
    <property type="evidence" value="ECO:0007669"/>
    <property type="project" value="InterPro"/>
</dbReference>
<sequence length="284" mass="30797">MPVDGTEGCLRAFVQLKQQYSQMRVILSVGGGGKGSENFAAVAHSRSRLETFARTARALVDQYGLDGIDVDWEHPADSKQGKDYVRLLAKLREVLPAPRYVLATCLPAGQWALRNIDLSAAQKYLDMLNLMAYDFAGPWGPETGHHAQLYGTPTSGYTAVDYVLMQGVPPRKVILGIPVYGRSFLGSTGPGQRYTGTGGEEGVFDYSDLPRPGAQEMHDPQAVAAACVGADGGFVTYDIPATVKQKAEFVTSSKLGGLFYWHICSDARGPRSLIETGYNTLHEM</sequence>
<dbReference type="Gene3D" id="3.20.20.80">
    <property type="entry name" value="Glycosidases"/>
    <property type="match status" value="1"/>
</dbReference>
<gene>
    <name evidence="11" type="ORF">PENDEC_c017G00820</name>
</gene>
<comment type="caution">
    <text evidence="11">The sequence shown here is derived from an EMBL/GenBank/DDBJ whole genome shotgun (WGS) entry which is preliminary data.</text>
</comment>
<dbReference type="InterPro" id="IPR029070">
    <property type="entry name" value="Chitinase_insertion_sf"/>
</dbReference>
<dbReference type="InterPro" id="IPR011583">
    <property type="entry name" value="Chitinase_II/V-like_cat"/>
</dbReference>
<evidence type="ECO:0000256" key="9">
    <source>
        <dbReference type="RuleBase" id="RU000489"/>
    </source>
</evidence>
<dbReference type="GO" id="GO:0000272">
    <property type="term" value="P:polysaccharide catabolic process"/>
    <property type="evidence" value="ECO:0007669"/>
    <property type="project" value="UniProtKB-KW"/>
</dbReference>
<organism evidence="11 12">
    <name type="scientific">Penicillium decumbens</name>
    <dbReference type="NCBI Taxonomy" id="69771"/>
    <lineage>
        <taxon>Eukaryota</taxon>
        <taxon>Fungi</taxon>
        <taxon>Dikarya</taxon>
        <taxon>Ascomycota</taxon>
        <taxon>Pezizomycotina</taxon>
        <taxon>Eurotiomycetes</taxon>
        <taxon>Eurotiomycetidae</taxon>
        <taxon>Eurotiales</taxon>
        <taxon>Aspergillaceae</taxon>
        <taxon>Penicillium</taxon>
    </lineage>
</organism>
<dbReference type="PANTHER" id="PTHR11177:SF228">
    <property type="entry name" value="CHITINASE"/>
    <property type="match status" value="1"/>
</dbReference>
<dbReference type="SUPFAM" id="SSF54556">
    <property type="entry name" value="Chitinase insertion domain"/>
    <property type="match status" value="1"/>
</dbReference>
<dbReference type="InterPro" id="IPR001579">
    <property type="entry name" value="Glyco_hydro_18_chit_AS"/>
</dbReference>
<dbReference type="SUPFAM" id="SSF51445">
    <property type="entry name" value="(Trans)glycosidases"/>
    <property type="match status" value="1"/>
</dbReference>
<feature type="domain" description="GH18" evidence="10">
    <location>
        <begin position="1"/>
        <end position="284"/>
    </location>
</feature>
<dbReference type="GO" id="GO:0005576">
    <property type="term" value="C:extracellular region"/>
    <property type="evidence" value="ECO:0007669"/>
    <property type="project" value="TreeGrafter"/>
</dbReference>
<evidence type="ECO:0000313" key="12">
    <source>
        <dbReference type="Proteomes" id="UP000191522"/>
    </source>
</evidence>
<keyword evidence="6" id="KW-0119">Carbohydrate metabolism</keyword>
<evidence type="ECO:0000256" key="1">
    <source>
        <dbReference type="ARBA" id="ARBA00000822"/>
    </source>
</evidence>
<dbReference type="GO" id="GO:0006032">
    <property type="term" value="P:chitin catabolic process"/>
    <property type="evidence" value="ECO:0007669"/>
    <property type="project" value="UniProtKB-KW"/>
</dbReference>
<evidence type="ECO:0000256" key="6">
    <source>
        <dbReference type="ARBA" id="ARBA00023277"/>
    </source>
</evidence>
<comment type="similarity">
    <text evidence="2">Belongs to the glycosyl hydrolase 18 family. Chitinase class V subfamily.</text>
</comment>
<keyword evidence="5" id="KW-0146">Chitin degradation</keyword>
<dbReference type="Pfam" id="PF00704">
    <property type="entry name" value="Glyco_hydro_18"/>
    <property type="match status" value="1"/>
</dbReference>
<dbReference type="Proteomes" id="UP000191522">
    <property type="component" value="Unassembled WGS sequence"/>
</dbReference>
<dbReference type="OMA" id="NPMTYDF"/>
<dbReference type="EC" id="3.2.1.14" evidence="3"/>
<evidence type="ECO:0000256" key="7">
    <source>
        <dbReference type="ARBA" id="ARBA00023295"/>
    </source>
</evidence>
<dbReference type="EMBL" id="MDYL01000017">
    <property type="protein sequence ID" value="OQD73060.1"/>
    <property type="molecule type" value="Genomic_DNA"/>
</dbReference>
<protein>
    <recommendedName>
        <fullName evidence="3">chitinase</fullName>
        <ecNumber evidence="3">3.2.1.14</ecNumber>
    </recommendedName>
</protein>
<dbReference type="GO" id="GO:0008843">
    <property type="term" value="F:endochitinase activity"/>
    <property type="evidence" value="ECO:0007669"/>
    <property type="project" value="UniProtKB-EC"/>
</dbReference>
<reference evidence="12" key="1">
    <citation type="journal article" date="2017" name="Nat. Microbiol.">
        <title>Global analysis of biosynthetic gene clusters reveals vast potential of secondary metabolite production in Penicillium species.</title>
        <authorList>
            <person name="Nielsen J.C."/>
            <person name="Grijseels S."/>
            <person name="Prigent S."/>
            <person name="Ji B."/>
            <person name="Dainat J."/>
            <person name="Nielsen K.F."/>
            <person name="Frisvad J.C."/>
            <person name="Workman M."/>
            <person name="Nielsen J."/>
        </authorList>
    </citation>
    <scope>NUCLEOTIDE SEQUENCE [LARGE SCALE GENOMIC DNA]</scope>
    <source>
        <strain evidence="12">IBT 11843</strain>
    </source>
</reference>